<reference evidence="2 4" key="2">
    <citation type="submission" date="2018-07" db="EMBL/GenBank/DDBJ databases">
        <title>Complete genome of the Arcobacter bivalviorum type strain LMG 26154.</title>
        <authorList>
            <person name="Miller W.G."/>
            <person name="Yee E."/>
            <person name="Bono J.L."/>
        </authorList>
    </citation>
    <scope>NUCLEOTIDE SEQUENCE [LARGE SCALE GENOMIC DNA]</scope>
    <source>
        <strain evidence="2 4">LMG 26154</strain>
    </source>
</reference>
<accession>A0AAX2A4Q8</accession>
<dbReference type="AlphaFoldDB" id="A0AAX2A4Q8"/>
<feature type="chain" id="PRO_5044718396" description="Formate dehydrogenase-associated protein" evidence="1">
    <location>
        <begin position="21"/>
        <end position="72"/>
    </location>
</feature>
<reference evidence="3 5" key="1">
    <citation type="submission" date="2017-10" db="EMBL/GenBank/DDBJ databases">
        <title>Genomics of the genus Arcobacter.</title>
        <authorList>
            <person name="Perez-Cataluna A."/>
            <person name="Figueras M.J."/>
        </authorList>
    </citation>
    <scope>NUCLEOTIDE SEQUENCE [LARGE SCALE GENOMIC DNA]</scope>
    <source>
        <strain evidence="3 5">CECT 7835</strain>
    </source>
</reference>
<evidence type="ECO:0000313" key="4">
    <source>
        <dbReference type="Proteomes" id="UP000253850"/>
    </source>
</evidence>
<keyword evidence="5" id="KW-1185">Reference proteome</keyword>
<feature type="signal peptide" evidence="1">
    <location>
        <begin position="1"/>
        <end position="20"/>
    </location>
</feature>
<dbReference type="Proteomes" id="UP000253850">
    <property type="component" value="Chromosome"/>
</dbReference>
<dbReference type="EMBL" id="PDKM01000007">
    <property type="protein sequence ID" value="RXK09184.1"/>
    <property type="molecule type" value="Genomic_DNA"/>
</dbReference>
<keyword evidence="1" id="KW-0732">Signal</keyword>
<proteinExistence type="predicted"/>
<evidence type="ECO:0000313" key="3">
    <source>
        <dbReference type="EMBL" id="RXK09184.1"/>
    </source>
</evidence>
<name>A0AAX2A4Q8_9BACT</name>
<dbReference type="RefSeq" id="WP_114839815.1">
    <property type="nucleotide sequence ID" value="NZ_CP031217.1"/>
</dbReference>
<dbReference type="Proteomes" id="UP000289193">
    <property type="component" value="Unassembled WGS sequence"/>
</dbReference>
<evidence type="ECO:0008006" key="6">
    <source>
        <dbReference type="Google" id="ProtNLM"/>
    </source>
</evidence>
<gene>
    <name evidence="2" type="ORF">ABIV_2034</name>
    <name evidence="3" type="ORF">CRV05_11405</name>
</gene>
<organism evidence="3 5">
    <name type="scientific">Halarcobacter bivalviorum</name>
    <dbReference type="NCBI Taxonomy" id="663364"/>
    <lineage>
        <taxon>Bacteria</taxon>
        <taxon>Pseudomonadati</taxon>
        <taxon>Campylobacterota</taxon>
        <taxon>Epsilonproteobacteria</taxon>
        <taxon>Campylobacterales</taxon>
        <taxon>Arcobacteraceae</taxon>
        <taxon>Halarcobacter</taxon>
    </lineage>
</organism>
<evidence type="ECO:0000313" key="2">
    <source>
        <dbReference type="EMBL" id="AXH13010.1"/>
    </source>
</evidence>
<dbReference type="KEGG" id="hbv:ABIV_2034"/>
<evidence type="ECO:0000313" key="5">
    <source>
        <dbReference type="Proteomes" id="UP000289193"/>
    </source>
</evidence>
<protein>
    <recommendedName>
        <fullName evidence="6">Formate dehydrogenase-associated protein</fullName>
    </recommendedName>
</protein>
<dbReference type="EMBL" id="CP031217">
    <property type="protein sequence ID" value="AXH13010.1"/>
    <property type="molecule type" value="Genomic_DNA"/>
</dbReference>
<sequence>MKKIVTSVLGTTLLAGSLFAAGNQGMSGMEHSKMNKDHIQKCEAFMKKYQVSQSSWTPPQNILTDLYQAAES</sequence>
<evidence type="ECO:0000256" key="1">
    <source>
        <dbReference type="SAM" id="SignalP"/>
    </source>
</evidence>